<protein>
    <recommendedName>
        <fullName evidence="3">Pentapeptide repeat protein MfpA</fullName>
    </recommendedName>
</protein>
<evidence type="ECO:0000313" key="1">
    <source>
        <dbReference type="EMBL" id="AQS54410.1"/>
    </source>
</evidence>
<dbReference type="InterPro" id="IPR001646">
    <property type="entry name" value="5peptide_repeat"/>
</dbReference>
<proteinExistence type="predicted"/>
<dbReference type="Proteomes" id="UP000188993">
    <property type="component" value="Plasmid unnamed"/>
</dbReference>
<sequence>MKTIPFNNKTFVKKKKQKYPRNKFFSYHNKNLSNRNFNFKDFRNSNSIHSHFTNASFYGTFFNKSTLKFCGFNGATFQSVDFVNCNFKGSRFKGTKFIHCSFKECKFEKVNFENAEFINCISSANYFKKSKRFPKNVELKREMSCDNELFVGIRERYENKVLLNSLTKLNIGRLLNFFSLKQITDGLDELNKKDFSYICFSHLTKFIEKNSY</sequence>
<dbReference type="EMBL" id="CP019729">
    <property type="protein sequence ID" value="AQS54410.1"/>
    <property type="molecule type" value="Genomic_DNA"/>
</dbReference>
<dbReference type="RefSeq" id="WP_062471952.1">
    <property type="nucleotide sequence ID" value="NZ_BBYN01000034.1"/>
</dbReference>
<dbReference type="AlphaFoldDB" id="A0A1S6ISB6"/>
<reference evidence="1 2" key="1">
    <citation type="journal article" date="2014" name="Int. J. Syst. Evol. Microbiol.">
        <title>Jeotgalibaca dankookensis gen. nov., sp. nov., a member of the family Carnobacteriaceae, isolated from seujeot (Korean traditional food).</title>
        <authorList>
            <person name="Lee D.G."/>
            <person name="Trujillo M.E."/>
            <person name="Kang H."/>
            <person name="Ahn T.Y."/>
        </authorList>
    </citation>
    <scope>NUCLEOTIDE SEQUENCE [LARGE SCALE GENOMIC DNA]</scope>
    <source>
        <strain evidence="1 2">EX-07</strain>
        <plasmid evidence="2">Plasmid</plasmid>
    </source>
</reference>
<keyword evidence="1" id="KW-0614">Plasmid</keyword>
<accession>A0A1S6ISB6</accession>
<dbReference type="KEGG" id="jda:BW727_200007"/>
<dbReference type="Gene3D" id="2.160.20.80">
    <property type="entry name" value="E3 ubiquitin-protein ligase SopA"/>
    <property type="match status" value="1"/>
</dbReference>
<geneLocation type="plasmid" evidence="2"/>
<evidence type="ECO:0000313" key="2">
    <source>
        <dbReference type="Proteomes" id="UP000188993"/>
    </source>
</evidence>
<evidence type="ECO:0008006" key="3">
    <source>
        <dbReference type="Google" id="ProtNLM"/>
    </source>
</evidence>
<keyword evidence="2" id="KW-1185">Reference proteome</keyword>
<organism evidence="1 2">
    <name type="scientific">Jeotgalibaca dankookensis</name>
    <dbReference type="NCBI Taxonomy" id="708126"/>
    <lineage>
        <taxon>Bacteria</taxon>
        <taxon>Bacillati</taxon>
        <taxon>Bacillota</taxon>
        <taxon>Bacilli</taxon>
        <taxon>Lactobacillales</taxon>
        <taxon>Carnobacteriaceae</taxon>
        <taxon>Jeotgalibaca</taxon>
    </lineage>
</organism>
<name>A0A1S6ISB6_9LACT</name>
<dbReference type="Pfam" id="PF00805">
    <property type="entry name" value="Pentapeptide"/>
    <property type="match status" value="1"/>
</dbReference>
<gene>
    <name evidence="1" type="ORF">BW727_200007</name>
</gene>
<dbReference type="SUPFAM" id="SSF141571">
    <property type="entry name" value="Pentapeptide repeat-like"/>
    <property type="match status" value="1"/>
</dbReference>
<dbReference type="OrthoDB" id="9798656at2"/>